<feature type="non-terminal residue" evidence="8">
    <location>
        <position position="151"/>
    </location>
</feature>
<dbReference type="AlphaFoldDB" id="A0AAV5SI37"/>
<evidence type="ECO:0000256" key="4">
    <source>
        <dbReference type="ARBA" id="ARBA00022833"/>
    </source>
</evidence>
<dbReference type="PROSITE" id="PS50157">
    <property type="entry name" value="ZINC_FINGER_C2H2_2"/>
    <property type="match status" value="3"/>
</dbReference>
<dbReference type="FunFam" id="3.30.160.60:FF:002343">
    <property type="entry name" value="Zinc finger protein 33A"/>
    <property type="match status" value="1"/>
</dbReference>
<feature type="non-terminal residue" evidence="8">
    <location>
        <position position="1"/>
    </location>
</feature>
<dbReference type="Pfam" id="PF00096">
    <property type="entry name" value="zf-C2H2"/>
    <property type="match status" value="2"/>
</dbReference>
<dbReference type="GO" id="GO:0005634">
    <property type="term" value="C:nucleus"/>
    <property type="evidence" value="ECO:0007669"/>
    <property type="project" value="TreeGrafter"/>
</dbReference>
<organism evidence="8 9">
    <name type="scientific">Pristionchus entomophagus</name>
    <dbReference type="NCBI Taxonomy" id="358040"/>
    <lineage>
        <taxon>Eukaryota</taxon>
        <taxon>Metazoa</taxon>
        <taxon>Ecdysozoa</taxon>
        <taxon>Nematoda</taxon>
        <taxon>Chromadorea</taxon>
        <taxon>Rhabditida</taxon>
        <taxon>Rhabditina</taxon>
        <taxon>Diplogasteromorpha</taxon>
        <taxon>Diplogasteroidea</taxon>
        <taxon>Neodiplogasteridae</taxon>
        <taxon>Pristionchus</taxon>
    </lineage>
</organism>
<dbReference type="GO" id="GO:0008270">
    <property type="term" value="F:zinc ion binding"/>
    <property type="evidence" value="ECO:0007669"/>
    <property type="project" value="UniProtKB-KW"/>
</dbReference>
<evidence type="ECO:0000256" key="5">
    <source>
        <dbReference type="PROSITE-ProRule" id="PRU00042"/>
    </source>
</evidence>
<name>A0AAV5SI37_9BILA</name>
<evidence type="ECO:0000256" key="1">
    <source>
        <dbReference type="ARBA" id="ARBA00022723"/>
    </source>
</evidence>
<evidence type="ECO:0000256" key="6">
    <source>
        <dbReference type="SAM" id="MobiDB-lite"/>
    </source>
</evidence>
<dbReference type="PANTHER" id="PTHR24403:SF67">
    <property type="entry name" value="FI01116P-RELATED"/>
    <property type="match status" value="1"/>
</dbReference>
<keyword evidence="3 5" id="KW-0863">Zinc-finger</keyword>
<comment type="caution">
    <text evidence="8">The sequence shown here is derived from an EMBL/GenBank/DDBJ whole genome shotgun (WGS) entry which is preliminary data.</text>
</comment>
<accession>A0AAV5SI37</accession>
<sequence length="151" mass="17123">QSSRKRRRSSVLQIPVNKGKEDDESDIETTGKLFTCTQCEKTFDTAFSLNKHISVHAGIACGTCGYRYKNEESLAKHFAERHPGLDVTKKSIEDVQKMRCDICGLQCKARAHLEEHMRTHTGERPFACGKCHNTFTAASRLKYHQRNAHGE</sequence>
<dbReference type="InterPro" id="IPR036236">
    <property type="entry name" value="Znf_C2H2_sf"/>
</dbReference>
<proteinExistence type="predicted"/>
<keyword evidence="9" id="KW-1185">Reference proteome</keyword>
<evidence type="ECO:0000259" key="7">
    <source>
        <dbReference type="PROSITE" id="PS50157"/>
    </source>
</evidence>
<dbReference type="InterPro" id="IPR050688">
    <property type="entry name" value="Zinc_finger/UBP_domain"/>
</dbReference>
<dbReference type="EMBL" id="BTSX01000001">
    <property type="protein sequence ID" value="GMS81833.1"/>
    <property type="molecule type" value="Genomic_DNA"/>
</dbReference>
<evidence type="ECO:0000313" key="9">
    <source>
        <dbReference type="Proteomes" id="UP001432027"/>
    </source>
</evidence>
<gene>
    <name evidence="8" type="ORF">PENTCL1PPCAC_4008</name>
</gene>
<keyword evidence="4" id="KW-0862">Zinc</keyword>
<feature type="domain" description="C2H2-type" evidence="7">
    <location>
        <begin position="126"/>
        <end position="151"/>
    </location>
</feature>
<dbReference type="PANTHER" id="PTHR24403">
    <property type="entry name" value="ZINC FINGER PROTEIN"/>
    <property type="match status" value="1"/>
</dbReference>
<dbReference type="Proteomes" id="UP001432027">
    <property type="component" value="Unassembled WGS sequence"/>
</dbReference>
<keyword evidence="2" id="KW-0677">Repeat</keyword>
<feature type="region of interest" description="Disordered" evidence="6">
    <location>
        <begin position="1"/>
        <end position="24"/>
    </location>
</feature>
<reference evidence="8" key="1">
    <citation type="submission" date="2023-10" db="EMBL/GenBank/DDBJ databases">
        <title>Genome assembly of Pristionchus species.</title>
        <authorList>
            <person name="Yoshida K."/>
            <person name="Sommer R.J."/>
        </authorList>
    </citation>
    <scope>NUCLEOTIDE SEQUENCE</scope>
    <source>
        <strain evidence="8">RS0144</strain>
    </source>
</reference>
<dbReference type="PROSITE" id="PS00028">
    <property type="entry name" value="ZINC_FINGER_C2H2_1"/>
    <property type="match status" value="4"/>
</dbReference>
<dbReference type="FunFam" id="3.30.160.60:FF:000100">
    <property type="entry name" value="Zinc finger 45-like"/>
    <property type="match status" value="1"/>
</dbReference>
<feature type="domain" description="C2H2-type" evidence="7">
    <location>
        <begin position="98"/>
        <end position="125"/>
    </location>
</feature>
<dbReference type="InterPro" id="IPR013087">
    <property type="entry name" value="Znf_C2H2_type"/>
</dbReference>
<dbReference type="Gene3D" id="3.30.160.60">
    <property type="entry name" value="Classic Zinc Finger"/>
    <property type="match status" value="3"/>
</dbReference>
<dbReference type="GO" id="GO:0045944">
    <property type="term" value="P:positive regulation of transcription by RNA polymerase II"/>
    <property type="evidence" value="ECO:0007669"/>
    <property type="project" value="TreeGrafter"/>
</dbReference>
<feature type="domain" description="C2H2-type" evidence="7">
    <location>
        <begin position="34"/>
        <end position="58"/>
    </location>
</feature>
<dbReference type="SUPFAM" id="SSF57667">
    <property type="entry name" value="beta-beta-alpha zinc fingers"/>
    <property type="match status" value="2"/>
</dbReference>
<evidence type="ECO:0000256" key="2">
    <source>
        <dbReference type="ARBA" id="ARBA00022737"/>
    </source>
</evidence>
<evidence type="ECO:0000313" key="8">
    <source>
        <dbReference type="EMBL" id="GMS81833.1"/>
    </source>
</evidence>
<dbReference type="SMART" id="SM00355">
    <property type="entry name" value="ZnF_C2H2"/>
    <property type="match status" value="4"/>
</dbReference>
<protein>
    <recommendedName>
        <fullName evidence="7">C2H2-type domain-containing protein</fullName>
    </recommendedName>
</protein>
<keyword evidence="1" id="KW-0479">Metal-binding</keyword>
<evidence type="ECO:0000256" key="3">
    <source>
        <dbReference type="ARBA" id="ARBA00022771"/>
    </source>
</evidence>